<sequence length="241" mass="28587">MTYTGKNHSGGKNWPLQLKDLHNITLWNFSIGGSLIDIKLINECKWCKNDLREQYSYFYENMLNNKFFFQKWNSNNALFVIFTGHNDMKKVRRVNIEMDISSITNGFFNIIEDLYKVGARNILIFELLPVYRGPAKETFYKNVKKEDILMFNNYIKINAKKFFNEHPNTNLIIYNILERAENIIDNCYMFGFKDCNHAYKIYRKNKTENIGDYLWYNSHLSEKGNKILTNDIDSILSSLND</sequence>
<dbReference type="Proteomes" id="UP000193920">
    <property type="component" value="Unassembled WGS sequence"/>
</dbReference>
<organism evidence="2 3">
    <name type="scientific">Neocallimastix californiae</name>
    <dbReference type="NCBI Taxonomy" id="1754190"/>
    <lineage>
        <taxon>Eukaryota</taxon>
        <taxon>Fungi</taxon>
        <taxon>Fungi incertae sedis</taxon>
        <taxon>Chytridiomycota</taxon>
        <taxon>Chytridiomycota incertae sedis</taxon>
        <taxon>Neocallimastigomycetes</taxon>
        <taxon>Neocallimastigales</taxon>
        <taxon>Neocallimastigaceae</taxon>
        <taxon>Neocallimastix</taxon>
    </lineage>
</organism>
<reference evidence="2 3" key="1">
    <citation type="submission" date="2016-08" db="EMBL/GenBank/DDBJ databases">
        <title>A Parts List for Fungal Cellulosomes Revealed by Comparative Genomics.</title>
        <authorList>
            <consortium name="DOE Joint Genome Institute"/>
            <person name="Haitjema C.H."/>
            <person name="Gilmore S.P."/>
            <person name="Henske J.K."/>
            <person name="Solomon K.V."/>
            <person name="De Groot R."/>
            <person name="Kuo A."/>
            <person name="Mondo S.J."/>
            <person name="Salamov A.A."/>
            <person name="Labutti K."/>
            <person name="Zhao Z."/>
            <person name="Chiniquy J."/>
            <person name="Barry K."/>
            <person name="Brewer H.M."/>
            <person name="Purvine S.O."/>
            <person name="Wright A.T."/>
            <person name="Boxma B."/>
            <person name="Van Alen T."/>
            <person name="Hackstein J.H."/>
            <person name="Baker S.E."/>
            <person name="Grigoriev I.V."/>
            <person name="O'Malley M.A."/>
        </authorList>
    </citation>
    <scope>NUCLEOTIDE SEQUENCE [LARGE SCALE GENOMIC DNA]</scope>
    <source>
        <strain evidence="2 3">G1</strain>
    </source>
</reference>
<dbReference type="OrthoDB" id="1600564at2759"/>
<keyword evidence="1" id="KW-0732">Signal</keyword>
<evidence type="ECO:0000313" key="2">
    <source>
        <dbReference type="EMBL" id="ORY29707.1"/>
    </source>
</evidence>
<dbReference type="AlphaFoldDB" id="A0A1Y2B5E5"/>
<dbReference type="InterPro" id="IPR001087">
    <property type="entry name" value="GDSL"/>
</dbReference>
<protein>
    <recommendedName>
        <fullName evidence="4">SGNH hydrolase-type esterase domain-containing protein</fullName>
    </recommendedName>
</protein>
<dbReference type="EMBL" id="MCOG01000178">
    <property type="protein sequence ID" value="ORY29707.1"/>
    <property type="molecule type" value="Genomic_DNA"/>
</dbReference>
<accession>A0A1Y2B5E5</accession>
<dbReference type="PANTHER" id="PTHR45642:SF139">
    <property type="entry name" value="SGNH HYDROLASE-TYPE ESTERASE DOMAIN-CONTAINING PROTEIN"/>
    <property type="match status" value="1"/>
</dbReference>
<gene>
    <name evidence="2" type="ORF">LY90DRAFT_512805</name>
</gene>
<comment type="caution">
    <text evidence="2">The sequence shown here is derived from an EMBL/GenBank/DDBJ whole genome shotgun (WGS) entry which is preliminary data.</text>
</comment>
<dbReference type="PANTHER" id="PTHR45642">
    <property type="entry name" value="GDSL ESTERASE/LIPASE EXL3"/>
    <property type="match status" value="1"/>
</dbReference>
<keyword evidence="3" id="KW-1185">Reference proteome</keyword>
<dbReference type="InterPro" id="IPR050592">
    <property type="entry name" value="GDSL_lipolytic_enzyme"/>
</dbReference>
<evidence type="ECO:0000313" key="3">
    <source>
        <dbReference type="Proteomes" id="UP000193920"/>
    </source>
</evidence>
<dbReference type="GO" id="GO:0016788">
    <property type="term" value="F:hydrolase activity, acting on ester bonds"/>
    <property type="evidence" value="ECO:0007669"/>
    <property type="project" value="InterPro"/>
</dbReference>
<dbReference type="InterPro" id="IPR036514">
    <property type="entry name" value="SGNH_hydro_sf"/>
</dbReference>
<proteinExistence type="predicted"/>
<name>A0A1Y2B5E5_9FUNG</name>
<dbReference type="Pfam" id="PF00657">
    <property type="entry name" value="Lipase_GDSL"/>
    <property type="match status" value="1"/>
</dbReference>
<dbReference type="SUPFAM" id="SSF52266">
    <property type="entry name" value="SGNH hydrolase"/>
    <property type="match status" value="1"/>
</dbReference>
<evidence type="ECO:0000256" key="1">
    <source>
        <dbReference type="ARBA" id="ARBA00022729"/>
    </source>
</evidence>
<dbReference type="Gene3D" id="3.40.50.1110">
    <property type="entry name" value="SGNH hydrolase"/>
    <property type="match status" value="1"/>
</dbReference>
<evidence type="ECO:0008006" key="4">
    <source>
        <dbReference type="Google" id="ProtNLM"/>
    </source>
</evidence>